<dbReference type="KEGG" id="bliq:INP51_06880"/>
<dbReference type="SUPFAM" id="SSF48317">
    <property type="entry name" value="Acid phosphatase/Vanadium-dependent haloperoxidase"/>
    <property type="match status" value="1"/>
</dbReference>
<feature type="domain" description="Phosphatidic acid phosphatase type 2/haloperoxidase" evidence="8">
    <location>
        <begin position="57"/>
        <end position="168"/>
    </location>
</feature>
<comment type="subcellular location">
    <subcellularLocation>
        <location evidence="1">Cell membrane</location>
        <topology evidence="1">Multi-pass membrane protein</topology>
    </subcellularLocation>
</comment>
<keyword evidence="3 7" id="KW-0812">Transmembrane</keyword>
<dbReference type="InterPro" id="IPR000326">
    <property type="entry name" value="PAP2/HPO"/>
</dbReference>
<dbReference type="InterPro" id="IPR036938">
    <property type="entry name" value="PAP2/HPO_sf"/>
</dbReference>
<feature type="transmembrane region" description="Helical" evidence="7">
    <location>
        <begin position="30"/>
        <end position="50"/>
    </location>
</feature>
<gene>
    <name evidence="9" type="ORF">INP51_06880</name>
</gene>
<keyword evidence="4" id="KW-0378">Hydrolase</keyword>
<keyword evidence="6 7" id="KW-0472">Membrane</keyword>
<dbReference type="SMART" id="SM00014">
    <property type="entry name" value="acidPPc"/>
    <property type="match status" value="1"/>
</dbReference>
<reference evidence="9 10" key="1">
    <citation type="submission" date="2020-10" db="EMBL/GenBank/DDBJ databases">
        <title>Blautia liquoris sp.nov., isolated from the mud in a fermentation cellar used for the production of Chinese strong-flavoured liquor.</title>
        <authorList>
            <person name="Lu L."/>
        </authorList>
    </citation>
    <scope>NUCLEOTIDE SEQUENCE [LARGE SCALE GENOMIC DNA]</scope>
    <source>
        <strain evidence="9 10">LZLJ-3</strain>
    </source>
</reference>
<evidence type="ECO:0000256" key="3">
    <source>
        <dbReference type="ARBA" id="ARBA00022692"/>
    </source>
</evidence>
<name>A0A7M2RKR6_9FIRM</name>
<dbReference type="EMBL" id="CP063304">
    <property type="protein sequence ID" value="QOV20651.1"/>
    <property type="molecule type" value="Genomic_DNA"/>
</dbReference>
<sequence>MEFIGQWDVSILLWIQEILRSDTMTVFWKAITWLGDGGKIWILSAVILLLRKKTRQTGFLVLLALLICNIATNDIFKEIFKRPRPFRSIDTLVPLIQKPGSYSFPSGHTSSSFCAAFVYFKKLPGKCAVLALLLAAMIAFSRIYLGVHYPSDILGGVILAYIVSIVVCHIEFKEQLS</sequence>
<keyword evidence="5 7" id="KW-1133">Transmembrane helix</keyword>
<evidence type="ECO:0000256" key="1">
    <source>
        <dbReference type="ARBA" id="ARBA00004651"/>
    </source>
</evidence>
<accession>A0A7M2RKR6</accession>
<dbReference type="Gene3D" id="1.20.144.10">
    <property type="entry name" value="Phosphatidic acid phosphatase type 2/haloperoxidase"/>
    <property type="match status" value="2"/>
</dbReference>
<evidence type="ECO:0000259" key="8">
    <source>
        <dbReference type="SMART" id="SM00014"/>
    </source>
</evidence>
<evidence type="ECO:0000256" key="5">
    <source>
        <dbReference type="ARBA" id="ARBA00022989"/>
    </source>
</evidence>
<organism evidence="9 10">
    <name type="scientific">Blautia liquoris</name>
    <dbReference type="NCBI Taxonomy" id="2779518"/>
    <lineage>
        <taxon>Bacteria</taxon>
        <taxon>Bacillati</taxon>
        <taxon>Bacillota</taxon>
        <taxon>Clostridia</taxon>
        <taxon>Lachnospirales</taxon>
        <taxon>Lachnospiraceae</taxon>
        <taxon>Blautia</taxon>
    </lineage>
</organism>
<dbReference type="PANTHER" id="PTHR14969:SF62">
    <property type="entry name" value="DECAPRENYLPHOSPHORYL-5-PHOSPHORIBOSE PHOSPHATASE RV3807C-RELATED"/>
    <property type="match status" value="1"/>
</dbReference>
<proteinExistence type="predicted"/>
<dbReference type="GO" id="GO:0005886">
    <property type="term" value="C:plasma membrane"/>
    <property type="evidence" value="ECO:0007669"/>
    <property type="project" value="UniProtKB-SubCell"/>
</dbReference>
<feature type="transmembrane region" description="Helical" evidence="7">
    <location>
        <begin position="127"/>
        <end position="147"/>
    </location>
</feature>
<evidence type="ECO:0000313" key="10">
    <source>
        <dbReference type="Proteomes" id="UP000593601"/>
    </source>
</evidence>
<dbReference type="RefSeq" id="WP_193736965.1">
    <property type="nucleotide sequence ID" value="NZ_CP063304.1"/>
</dbReference>
<dbReference type="PANTHER" id="PTHR14969">
    <property type="entry name" value="SPHINGOSINE-1-PHOSPHATE PHOSPHOHYDROLASE"/>
    <property type="match status" value="1"/>
</dbReference>
<evidence type="ECO:0000313" key="9">
    <source>
        <dbReference type="EMBL" id="QOV20651.1"/>
    </source>
</evidence>
<protein>
    <submittedName>
        <fullName evidence="9">Phosphatase PAP2 family protein</fullName>
    </submittedName>
</protein>
<feature type="transmembrane region" description="Helical" evidence="7">
    <location>
        <begin position="153"/>
        <end position="172"/>
    </location>
</feature>
<dbReference type="AlphaFoldDB" id="A0A7M2RKR6"/>
<dbReference type="Proteomes" id="UP000593601">
    <property type="component" value="Chromosome"/>
</dbReference>
<dbReference type="GO" id="GO:0016787">
    <property type="term" value="F:hydrolase activity"/>
    <property type="evidence" value="ECO:0007669"/>
    <property type="project" value="UniProtKB-KW"/>
</dbReference>
<evidence type="ECO:0000256" key="2">
    <source>
        <dbReference type="ARBA" id="ARBA00022475"/>
    </source>
</evidence>
<keyword evidence="10" id="KW-1185">Reference proteome</keyword>
<evidence type="ECO:0000256" key="7">
    <source>
        <dbReference type="SAM" id="Phobius"/>
    </source>
</evidence>
<evidence type="ECO:0000256" key="4">
    <source>
        <dbReference type="ARBA" id="ARBA00022801"/>
    </source>
</evidence>
<keyword evidence="2" id="KW-1003">Cell membrane</keyword>
<evidence type="ECO:0000256" key="6">
    <source>
        <dbReference type="ARBA" id="ARBA00023136"/>
    </source>
</evidence>
<dbReference type="Pfam" id="PF01569">
    <property type="entry name" value="PAP2"/>
    <property type="match status" value="1"/>
</dbReference>
<feature type="transmembrane region" description="Helical" evidence="7">
    <location>
        <begin position="57"/>
        <end position="76"/>
    </location>
</feature>